<name>A0A8S9ZEU5_9BILA</name>
<dbReference type="EMBL" id="JABEBT010000122">
    <property type="protein sequence ID" value="KAF7631004.1"/>
    <property type="molecule type" value="Genomic_DNA"/>
</dbReference>
<evidence type="ECO:0000313" key="1">
    <source>
        <dbReference type="EMBL" id="KAF7631004.1"/>
    </source>
</evidence>
<accession>A0A8S9ZEU5</accession>
<evidence type="ECO:0000313" key="2">
    <source>
        <dbReference type="Proteomes" id="UP000605970"/>
    </source>
</evidence>
<organism evidence="1 2">
    <name type="scientific">Meloidogyne graminicola</name>
    <dbReference type="NCBI Taxonomy" id="189291"/>
    <lineage>
        <taxon>Eukaryota</taxon>
        <taxon>Metazoa</taxon>
        <taxon>Ecdysozoa</taxon>
        <taxon>Nematoda</taxon>
        <taxon>Chromadorea</taxon>
        <taxon>Rhabditida</taxon>
        <taxon>Tylenchina</taxon>
        <taxon>Tylenchomorpha</taxon>
        <taxon>Tylenchoidea</taxon>
        <taxon>Meloidogynidae</taxon>
        <taxon>Meloidogyninae</taxon>
        <taxon>Meloidogyne</taxon>
    </lineage>
</organism>
<keyword evidence="2" id="KW-1185">Reference proteome</keyword>
<dbReference type="AlphaFoldDB" id="A0A8S9ZEU5"/>
<reference evidence="1" key="1">
    <citation type="journal article" date="2020" name="Ecol. Evol.">
        <title>Genome structure and content of the rice root-knot nematode (Meloidogyne graminicola).</title>
        <authorList>
            <person name="Phan N.T."/>
            <person name="Danchin E.G.J."/>
            <person name="Klopp C."/>
            <person name="Perfus-Barbeoch L."/>
            <person name="Kozlowski D.K."/>
            <person name="Koutsovoulos G.D."/>
            <person name="Lopez-Roques C."/>
            <person name="Bouchez O."/>
            <person name="Zahm M."/>
            <person name="Besnard G."/>
            <person name="Bellafiore S."/>
        </authorList>
    </citation>
    <scope>NUCLEOTIDE SEQUENCE</scope>
    <source>
        <strain evidence="1">VN-18</strain>
    </source>
</reference>
<proteinExistence type="predicted"/>
<dbReference type="Proteomes" id="UP000605970">
    <property type="component" value="Unassembled WGS sequence"/>
</dbReference>
<comment type="caution">
    <text evidence="1">The sequence shown here is derived from an EMBL/GenBank/DDBJ whole genome shotgun (WGS) entry which is preliminary data.</text>
</comment>
<sequence length="87" mass="10374">MMHQHKMSIFLNKILPNELLFDISKAINPNKFKIDSNIFLLIKKNNIEIKQFKKIIKEWCKSSINILISSKIIYTYIGLFFKEIKNN</sequence>
<gene>
    <name evidence="1" type="ORF">Mgra_00008780</name>
</gene>
<protein>
    <submittedName>
        <fullName evidence="1">Uncharacterized protein</fullName>
    </submittedName>
</protein>